<protein>
    <submittedName>
        <fullName evidence="1">DNA-binding CsgD family transcriptional regulator</fullName>
    </submittedName>
</protein>
<dbReference type="GO" id="GO:0003677">
    <property type="term" value="F:DNA binding"/>
    <property type="evidence" value="ECO:0007669"/>
    <property type="project" value="UniProtKB-KW"/>
</dbReference>
<reference evidence="1 2" key="1">
    <citation type="journal article" date="2015" name="Stand. Genomic Sci.">
        <title>Genomic Encyclopedia of Bacterial and Archaeal Type Strains, Phase III: the genomes of soil and plant-associated and newly described type strains.</title>
        <authorList>
            <person name="Whitman W.B."/>
            <person name="Woyke T."/>
            <person name="Klenk H.P."/>
            <person name="Zhou Y."/>
            <person name="Lilburn T.G."/>
            <person name="Beck B.J."/>
            <person name="De Vos P."/>
            <person name="Vandamme P."/>
            <person name="Eisen J.A."/>
            <person name="Garrity G."/>
            <person name="Hugenholtz P."/>
            <person name="Kyrpides N.C."/>
        </authorList>
    </citation>
    <scope>NUCLEOTIDE SEQUENCE [LARGE SCALE GENOMIC DNA]</scope>
    <source>
        <strain evidence="1 2">CGMCC 1.2546</strain>
    </source>
</reference>
<dbReference type="Gene3D" id="1.10.10.10">
    <property type="entry name" value="Winged helix-like DNA-binding domain superfamily/Winged helix DNA-binding domain"/>
    <property type="match status" value="1"/>
</dbReference>
<organism evidence="1 2">
    <name type="scientific">Mesorhizobium tianshanense</name>
    <dbReference type="NCBI Taxonomy" id="39844"/>
    <lineage>
        <taxon>Bacteria</taxon>
        <taxon>Pseudomonadati</taxon>
        <taxon>Pseudomonadota</taxon>
        <taxon>Alphaproteobacteria</taxon>
        <taxon>Hyphomicrobiales</taxon>
        <taxon>Phyllobacteriaceae</taxon>
        <taxon>Mesorhizobium</taxon>
    </lineage>
</organism>
<dbReference type="AlphaFoldDB" id="A0A562P5G2"/>
<dbReference type="EMBL" id="VLKT01000009">
    <property type="protein sequence ID" value="TWI39573.1"/>
    <property type="molecule type" value="Genomic_DNA"/>
</dbReference>
<dbReference type="Proteomes" id="UP000317122">
    <property type="component" value="Unassembled WGS sequence"/>
</dbReference>
<dbReference type="GO" id="GO:0006355">
    <property type="term" value="P:regulation of DNA-templated transcription"/>
    <property type="evidence" value="ECO:0007669"/>
    <property type="project" value="InterPro"/>
</dbReference>
<comment type="caution">
    <text evidence="1">The sequence shown here is derived from an EMBL/GenBank/DDBJ whole genome shotgun (WGS) entry which is preliminary data.</text>
</comment>
<keyword evidence="1" id="KW-0238">DNA-binding</keyword>
<evidence type="ECO:0000313" key="1">
    <source>
        <dbReference type="EMBL" id="TWI39573.1"/>
    </source>
</evidence>
<keyword evidence="2" id="KW-1185">Reference proteome</keyword>
<accession>A0A562P5G2</accession>
<dbReference type="InterPro" id="IPR016032">
    <property type="entry name" value="Sig_transdc_resp-reg_C-effctor"/>
</dbReference>
<proteinExistence type="predicted"/>
<gene>
    <name evidence="1" type="ORF">IQ26_01803</name>
</gene>
<name>A0A562P5G2_9HYPH</name>
<evidence type="ECO:0000313" key="2">
    <source>
        <dbReference type="Proteomes" id="UP000317122"/>
    </source>
</evidence>
<dbReference type="InterPro" id="IPR036388">
    <property type="entry name" value="WH-like_DNA-bd_sf"/>
</dbReference>
<dbReference type="SUPFAM" id="SSF46894">
    <property type="entry name" value="C-terminal effector domain of the bipartite response regulators"/>
    <property type="match status" value="1"/>
</dbReference>
<sequence length="120" mass="12886">MLEMPRDALACAIVDRIYEAAFAAELWPDALEAASALSRLASGAIFLVSDHLPVRAIGEAPAEARLATELASGRSVQEAAIEIGVAVKSARTYLERIFRKTGNGRQSQLEALLRSARTFS</sequence>